<dbReference type="Proteomes" id="UP000257323">
    <property type="component" value="Unassembled WGS sequence"/>
</dbReference>
<evidence type="ECO:0000313" key="4">
    <source>
        <dbReference type="Proteomes" id="UP000257323"/>
    </source>
</evidence>
<accession>A0A3E2BJS4</accession>
<keyword evidence="1" id="KW-0472">Membrane</keyword>
<sequence length="199" mass="21138">MGSPLRLFSYALIITLIFQTGCATQATRLQKIPVTSNPVQARISVDGQEIGYTPLTLSLSRDRNHIIKIEKDGYEPALIQVQPGTKGGVSTAERFMAGLPITIAGMCVGLVIGYVVSPYQTNSDHKYASFVIGGAVLGAVPGVMIMARKTGPSLEPGVINIVLKRAPEGETGAGSVQTIELSPEQLSSLRWIRISSDGN</sequence>
<dbReference type="InterPro" id="IPR013229">
    <property type="entry name" value="PEGA"/>
</dbReference>
<dbReference type="Pfam" id="PF08308">
    <property type="entry name" value="PEGA"/>
    <property type="match status" value="1"/>
</dbReference>
<evidence type="ECO:0000313" key="3">
    <source>
        <dbReference type="EMBL" id="RFT14990.1"/>
    </source>
</evidence>
<protein>
    <recommendedName>
        <fullName evidence="2">PEGA domain-containing protein</fullName>
    </recommendedName>
</protein>
<feature type="transmembrane region" description="Helical" evidence="1">
    <location>
        <begin position="95"/>
        <end position="115"/>
    </location>
</feature>
<dbReference type="AlphaFoldDB" id="A0A3E2BJS4"/>
<keyword evidence="1" id="KW-1133">Transmembrane helix</keyword>
<feature type="transmembrane region" description="Helical" evidence="1">
    <location>
        <begin position="127"/>
        <end position="147"/>
    </location>
</feature>
<comment type="caution">
    <text evidence="3">The sequence shown here is derived from an EMBL/GenBank/DDBJ whole genome shotgun (WGS) entry which is preliminary data.</text>
</comment>
<evidence type="ECO:0000256" key="1">
    <source>
        <dbReference type="SAM" id="Phobius"/>
    </source>
</evidence>
<evidence type="ECO:0000259" key="2">
    <source>
        <dbReference type="Pfam" id="PF08308"/>
    </source>
</evidence>
<feature type="domain" description="PEGA" evidence="2">
    <location>
        <begin position="32"/>
        <end position="83"/>
    </location>
</feature>
<gene>
    <name evidence="3" type="ORF">OP8BY_1100</name>
</gene>
<name>A0A3E2BJS4_9BACT</name>
<keyword evidence="1" id="KW-0812">Transmembrane</keyword>
<proteinExistence type="predicted"/>
<reference evidence="3 4" key="1">
    <citation type="submission" date="2018-08" db="EMBL/GenBank/DDBJ databases">
        <title>Genome analysis of the thermophilic bacterium of the candidate phylum Aminicenantes from deep subsurface aquifer revealed its physiology and ecological role.</title>
        <authorList>
            <person name="Kadnikov V.V."/>
            <person name="Mardanov A.V."/>
            <person name="Beletsky A.V."/>
            <person name="Karnachuk O.V."/>
            <person name="Ravin N.V."/>
        </authorList>
    </citation>
    <scope>NUCLEOTIDE SEQUENCE [LARGE SCALE GENOMIC DNA]</scope>
    <source>
        <strain evidence="3">BY38</strain>
    </source>
</reference>
<organism evidence="3 4">
    <name type="scientific">Candidatus Saccharicenans subterraneus</name>
    <dbReference type="NCBI Taxonomy" id="2508984"/>
    <lineage>
        <taxon>Bacteria</taxon>
        <taxon>Candidatus Aminicenantota</taxon>
        <taxon>Candidatus Aminicenantia</taxon>
        <taxon>Candidatus Aminicenantales</taxon>
        <taxon>Candidatus Saccharicenantaceae</taxon>
        <taxon>Candidatus Saccharicenans</taxon>
    </lineage>
</organism>
<dbReference type="EMBL" id="QUAH01000014">
    <property type="protein sequence ID" value="RFT14990.1"/>
    <property type="molecule type" value="Genomic_DNA"/>
</dbReference>